<keyword evidence="3" id="KW-1185">Reference proteome</keyword>
<dbReference type="InterPro" id="IPR029058">
    <property type="entry name" value="AB_hydrolase_fold"/>
</dbReference>
<dbReference type="Gene3D" id="3.40.50.1820">
    <property type="entry name" value="alpha/beta hydrolase"/>
    <property type="match status" value="1"/>
</dbReference>
<dbReference type="GO" id="GO:0016787">
    <property type="term" value="F:hydrolase activity"/>
    <property type="evidence" value="ECO:0007669"/>
    <property type="project" value="UniProtKB-KW"/>
</dbReference>
<dbReference type="InterPro" id="IPR002925">
    <property type="entry name" value="Dienelactn_hydro"/>
</dbReference>
<reference evidence="3" key="1">
    <citation type="journal article" date="2019" name="Int. J. Syst. Evol. Microbiol.">
        <title>The Global Catalogue of Microorganisms (GCM) 10K type strain sequencing project: providing services to taxonomists for standard genome sequencing and annotation.</title>
        <authorList>
            <consortium name="The Broad Institute Genomics Platform"/>
            <consortium name="The Broad Institute Genome Sequencing Center for Infectious Disease"/>
            <person name="Wu L."/>
            <person name="Ma J."/>
        </authorList>
    </citation>
    <scope>NUCLEOTIDE SEQUENCE [LARGE SCALE GENOMIC DNA]</scope>
    <source>
        <strain evidence="3">CGMCC 4.7241</strain>
    </source>
</reference>
<dbReference type="Pfam" id="PF01738">
    <property type="entry name" value="DLH"/>
    <property type="match status" value="1"/>
</dbReference>
<dbReference type="PANTHER" id="PTHR46623">
    <property type="entry name" value="CARBOXYMETHYLENEBUTENOLIDASE-RELATED"/>
    <property type="match status" value="1"/>
</dbReference>
<name>A0ABV7YIQ3_9ACTN</name>
<dbReference type="Proteomes" id="UP001595699">
    <property type="component" value="Unassembled WGS sequence"/>
</dbReference>
<protein>
    <submittedName>
        <fullName evidence="2">Dienelactone hydrolase family protein</fullName>
        <ecNumber evidence="2">3.1.-.-</ecNumber>
    </submittedName>
</protein>
<evidence type="ECO:0000313" key="3">
    <source>
        <dbReference type="Proteomes" id="UP001595699"/>
    </source>
</evidence>
<proteinExistence type="predicted"/>
<accession>A0ABV7YIQ3</accession>
<feature type="domain" description="Dienelactone hydrolase" evidence="1">
    <location>
        <begin position="4"/>
        <end position="191"/>
    </location>
</feature>
<keyword evidence="2" id="KW-0378">Hydrolase</keyword>
<dbReference type="InterPro" id="IPR051049">
    <property type="entry name" value="Dienelactone_hydrolase-like"/>
</dbReference>
<evidence type="ECO:0000259" key="1">
    <source>
        <dbReference type="Pfam" id="PF01738"/>
    </source>
</evidence>
<comment type="caution">
    <text evidence="2">The sequence shown here is derived from an EMBL/GenBank/DDBJ whole genome shotgun (WGS) entry which is preliminary data.</text>
</comment>
<dbReference type="RefSeq" id="WP_205121572.1">
    <property type="nucleotide sequence ID" value="NZ_JAFBCM010000001.1"/>
</dbReference>
<sequence length="192" mass="20372">MAEVLLFHHVQGLTEGVKAFADQLRAAGHTVHVPELLEGQLFGSIAEGVAHVREIGFGTVGERGAAAAEKLGNDLVYAGFSLGVVPAQLLTQTRPGARGALFFSSCMPLEEFGDGTWPDGVPLQVHGMDGDPEFADSGDLEVARAVVEAVDDAELFLYPGKGHLFADSSLPEYDEAAATLQLQRVLEFLARV</sequence>
<dbReference type="SUPFAM" id="SSF53474">
    <property type="entry name" value="alpha/beta-Hydrolases"/>
    <property type="match status" value="1"/>
</dbReference>
<dbReference type="EC" id="3.1.-.-" evidence="2"/>
<dbReference type="PANTHER" id="PTHR46623:SF6">
    <property type="entry name" value="ALPHA_BETA-HYDROLASES SUPERFAMILY PROTEIN"/>
    <property type="match status" value="1"/>
</dbReference>
<organism evidence="2 3">
    <name type="scientific">Tenggerimyces flavus</name>
    <dbReference type="NCBI Taxonomy" id="1708749"/>
    <lineage>
        <taxon>Bacteria</taxon>
        <taxon>Bacillati</taxon>
        <taxon>Actinomycetota</taxon>
        <taxon>Actinomycetes</taxon>
        <taxon>Propionibacteriales</taxon>
        <taxon>Nocardioidaceae</taxon>
        <taxon>Tenggerimyces</taxon>
    </lineage>
</organism>
<dbReference type="EMBL" id="JBHRZH010000033">
    <property type="protein sequence ID" value="MFC3764778.1"/>
    <property type="molecule type" value="Genomic_DNA"/>
</dbReference>
<evidence type="ECO:0000313" key="2">
    <source>
        <dbReference type="EMBL" id="MFC3764778.1"/>
    </source>
</evidence>
<gene>
    <name evidence="2" type="ORF">ACFOUW_28335</name>
</gene>